<dbReference type="InterPro" id="IPR010730">
    <property type="entry name" value="HET"/>
</dbReference>
<dbReference type="GeneID" id="31019854"/>
<accession>A0A1J9QMJ3</accession>
<gene>
    <name evidence="2" type="ORF">BKCO1_8500024</name>
</gene>
<dbReference type="OrthoDB" id="2958217at2759"/>
<name>A0A1J9QMJ3_9PEZI</name>
<dbReference type="STRING" id="236234.A0A1J9QMJ3"/>
<sequence>MGIRSADYECSAWIIVPIGRFPGLIQVSQAAKERLCELQKGRLYAIEVFEGAGRGLVGMFDKGRDGYGEDKTWFYFSLSIGEGNLCDEISRFYDIHIRRSLTYTGSASSFATARRWLAVCDASHDCQRAQPSFTKANRSPASRLLDVQAFDQPCLDVRLVETWQEENTSKVCFIPRNSQPEASLTTPNIQYIALSHRWGTASQPMTTKHGNLQERRDCIPFASLPLTFRHAVQTTRRLGVRYLWIDSLCIIQDSSDDWAVESGRMGDIYAHSYVTLAADCSKSSHGGLFNSQSVLQDEEPLGRHLDLDILVGTRGPGSSCRVYISQECEVPSNVDFTGPVGDPSDTGKDDPDQMLVKRGWTLQEAILPPRVLHFTSKQLIWECSRKGYEAEDMFSANLRHMRPTFTDMRAQLMPRLDDGEERSLYGSSALCSGDLQAKVLCAWYRDMIEFRYSSRRLTYPTDKLPAIAGLAALASQTLGGEYIAGMWRKELEWAMTWRTRDSKVVTTKVERLDPSATQDSTALHTLTDEGIAQHPYRSPSFSWACATGPVFWDYDLDTFERTAHVEDSHVELQCSEAPFGCVREGCRIRIAGWFSRHVVTLAPDGWNKAYFNTCGRIAGKVHLDRGLDKADSVSVTCFELGVGSGPQIIPAQSTQTIPRWICLLVLGPIQGERECYTRLGLADWPWDQESEACMRYAQLREWRTITIC</sequence>
<evidence type="ECO:0000313" key="2">
    <source>
        <dbReference type="EMBL" id="OJD29290.1"/>
    </source>
</evidence>
<reference evidence="2 3" key="1">
    <citation type="submission" date="2016-10" db="EMBL/GenBank/DDBJ databases">
        <title>Proteomics and genomics reveal pathogen-plant mechanisms compatible with a hemibiotrophic lifestyle of Diplodia corticola.</title>
        <authorList>
            <person name="Fernandes I."/>
            <person name="De Jonge R."/>
            <person name="Van De Peer Y."/>
            <person name="Devreese B."/>
            <person name="Alves A."/>
            <person name="Esteves A.C."/>
        </authorList>
    </citation>
    <scope>NUCLEOTIDE SEQUENCE [LARGE SCALE GENOMIC DNA]</scope>
    <source>
        <strain evidence="2 3">CBS 112549</strain>
    </source>
</reference>
<dbReference type="Proteomes" id="UP000183809">
    <property type="component" value="Unassembled WGS sequence"/>
</dbReference>
<organism evidence="2 3">
    <name type="scientific">Diplodia corticola</name>
    <dbReference type="NCBI Taxonomy" id="236234"/>
    <lineage>
        <taxon>Eukaryota</taxon>
        <taxon>Fungi</taxon>
        <taxon>Dikarya</taxon>
        <taxon>Ascomycota</taxon>
        <taxon>Pezizomycotina</taxon>
        <taxon>Dothideomycetes</taxon>
        <taxon>Dothideomycetes incertae sedis</taxon>
        <taxon>Botryosphaeriales</taxon>
        <taxon>Botryosphaeriaceae</taxon>
        <taxon>Diplodia</taxon>
    </lineage>
</organism>
<keyword evidence="3" id="KW-1185">Reference proteome</keyword>
<dbReference type="EMBL" id="MNUE01000085">
    <property type="protein sequence ID" value="OJD29290.1"/>
    <property type="molecule type" value="Genomic_DNA"/>
</dbReference>
<feature type="domain" description="Heterokaryon incompatibility" evidence="1">
    <location>
        <begin position="191"/>
        <end position="364"/>
    </location>
</feature>
<dbReference type="AlphaFoldDB" id="A0A1J9QMJ3"/>
<dbReference type="RefSeq" id="XP_020125550.1">
    <property type="nucleotide sequence ID" value="XM_020279591.1"/>
</dbReference>
<dbReference type="Pfam" id="PF06985">
    <property type="entry name" value="HET"/>
    <property type="match status" value="1"/>
</dbReference>
<dbReference type="PANTHER" id="PTHR33112">
    <property type="entry name" value="DOMAIN PROTEIN, PUTATIVE-RELATED"/>
    <property type="match status" value="1"/>
</dbReference>
<protein>
    <submittedName>
        <fullName evidence="2">Het domain protein pin-c2</fullName>
    </submittedName>
</protein>
<evidence type="ECO:0000313" key="3">
    <source>
        <dbReference type="Proteomes" id="UP000183809"/>
    </source>
</evidence>
<proteinExistence type="predicted"/>
<dbReference type="PANTHER" id="PTHR33112:SF16">
    <property type="entry name" value="HETEROKARYON INCOMPATIBILITY DOMAIN-CONTAINING PROTEIN"/>
    <property type="match status" value="1"/>
</dbReference>
<comment type="caution">
    <text evidence="2">The sequence shown here is derived from an EMBL/GenBank/DDBJ whole genome shotgun (WGS) entry which is preliminary data.</text>
</comment>
<evidence type="ECO:0000259" key="1">
    <source>
        <dbReference type="Pfam" id="PF06985"/>
    </source>
</evidence>